<evidence type="ECO:0000313" key="13">
    <source>
        <dbReference type="Proteomes" id="UP000284835"/>
    </source>
</evidence>
<dbReference type="SUPFAM" id="SSF56784">
    <property type="entry name" value="HAD-like"/>
    <property type="match status" value="1"/>
</dbReference>
<proteinExistence type="predicted"/>
<evidence type="ECO:0000313" key="1">
    <source>
        <dbReference type="EMBL" id="CRL35346.1"/>
    </source>
</evidence>
<evidence type="ECO:0000313" key="6">
    <source>
        <dbReference type="EMBL" id="RHD95578.1"/>
    </source>
</evidence>
<evidence type="ECO:0000313" key="2">
    <source>
        <dbReference type="EMBL" id="MCB6961873.1"/>
    </source>
</evidence>
<dbReference type="RefSeq" id="WP_022293076.1">
    <property type="nucleotide sequence ID" value="NZ_CVRQ01000014.1"/>
</dbReference>
<dbReference type="Gene3D" id="3.40.50.1000">
    <property type="entry name" value="HAD superfamily/HAD-like"/>
    <property type="match status" value="1"/>
</dbReference>
<dbReference type="SFLD" id="SFLDG01140">
    <property type="entry name" value="C2.B:_Phosphomannomutase_and_P"/>
    <property type="match status" value="1"/>
</dbReference>
<reference evidence="9" key="2">
    <citation type="submission" date="2015-05" db="EMBL/GenBank/DDBJ databases">
        <authorList>
            <consortium name="Pathogen Informatics"/>
        </authorList>
    </citation>
    <scope>NUCLEOTIDE SEQUENCE [LARGE SCALE GENOMIC DNA]</scope>
    <source>
        <strain evidence="9">T1-815</strain>
    </source>
</reference>
<reference evidence="1" key="1">
    <citation type="submission" date="2015-05" db="EMBL/GenBank/DDBJ databases">
        <authorList>
            <person name="Wang D.B."/>
            <person name="Wang M."/>
        </authorList>
    </citation>
    <scope>NUCLEOTIDE SEQUENCE [LARGE SCALE GENOMIC DNA]</scope>
    <source>
        <strain evidence="1">T1-815</strain>
    </source>
</reference>
<evidence type="ECO:0000313" key="3">
    <source>
        <dbReference type="EMBL" id="RGI69386.1"/>
    </source>
</evidence>
<evidence type="ECO:0000313" key="4">
    <source>
        <dbReference type="EMBL" id="RGK45623.1"/>
    </source>
</evidence>
<dbReference type="InterPro" id="IPR023214">
    <property type="entry name" value="HAD_sf"/>
</dbReference>
<dbReference type="Proteomes" id="UP000261052">
    <property type="component" value="Unassembled WGS sequence"/>
</dbReference>
<dbReference type="EMBL" id="QSFZ01000001">
    <property type="protein sequence ID" value="RHA94695.1"/>
    <property type="molecule type" value="Genomic_DNA"/>
</dbReference>
<dbReference type="Proteomes" id="UP000324327">
    <property type="component" value="Unassembled WGS sequence"/>
</dbReference>
<dbReference type="EMBL" id="QSQP01000001">
    <property type="protein sequence ID" value="RGK45623.1"/>
    <property type="molecule type" value="Genomic_DNA"/>
</dbReference>
<dbReference type="InterPro" id="IPR006379">
    <property type="entry name" value="HAD-SF_hydro_IIB"/>
</dbReference>
<evidence type="ECO:0000313" key="5">
    <source>
        <dbReference type="EMBL" id="RHA94695.1"/>
    </source>
</evidence>
<dbReference type="NCBIfam" id="TIGR01484">
    <property type="entry name" value="HAD-SF-IIB"/>
    <property type="match status" value="1"/>
</dbReference>
<dbReference type="EMBL" id="VSTF01000004">
    <property type="protein sequence ID" value="TYL60608.1"/>
    <property type="molecule type" value="Genomic_DNA"/>
</dbReference>
<dbReference type="Proteomes" id="UP000266698">
    <property type="component" value="Unassembled WGS sequence"/>
</dbReference>
<dbReference type="NCBIfam" id="TIGR00099">
    <property type="entry name" value="Cof-subfamily"/>
    <property type="match status" value="1"/>
</dbReference>
<dbReference type="SFLD" id="SFLDG01144">
    <property type="entry name" value="C2.B.4:_PGP_Like"/>
    <property type="match status" value="1"/>
</dbReference>
<reference evidence="2" key="6">
    <citation type="submission" date="2021-10" db="EMBL/GenBank/DDBJ databases">
        <title>Collection of gut derived symbiotic bacterial strains cultured from healthy donors.</title>
        <authorList>
            <person name="Lin H."/>
            <person name="Littmann E."/>
            <person name="Kohout C."/>
            <person name="Pamer E.G."/>
        </authorList>
    </citation>
    <scope>NUCLEOTIDE SEQUENCE</scope>
    <source>
        <strain evidence="2">DFI.7.28A</strain>
    </source>
</reference>
<reference evidence="8 15" key="4">
    <citation type="submission" date="2019-08" db="EMBL/GenBank/DDBJ databases">
        <authorList>
            <person name="Duncan S."/>
            <person name="Walker A."/>
        </authorList>
    </citation>
    <scope>NUCLEOTIDE SEQUENCE [LARGE SCALE GENOMIC DNA]</scope>
    <source>
        <strain evidence="8 15">T3WBe13</strain>
    </source>
</reference>
<dbReference type="GO" id="GO:0000287">
    <property type="term" value="F:magnesium ion binding"/>
    <property type="evidence" value="ECO:0007669"/>
    <property type="project" value="TreeGrafter"/>
</dbReference>
<dbReference type="Proteomes" id="UP000260642">
    <property type="component" value="Unassembled WGS sequence"/>
</dbReference>
<dbReference type="InterPro" id="IPR036412">
    <property type="entry name" value="HAD-like_sf"/>
</dbReference>
<dbReference type="EMBL" id="CVRQ01000014">
    <property type="protein sequence ID" value="CRL35346.1"/>
    <property type="molecule type" value="Genomic_DNA"/>
</dbReference>
<sequence length="264" mass="29785">MIKLIATDIDGTLVKDGSLLIDPEYMSVIDRLIDKGIIFVVCSGRQFSSEFKLFAPIKHKLLYITDGGTVVRTPKEILKTYPMDEDIWKGMCRMVRDELPACDYFAATPDFCFAEDGGSPVFHLLRDSYGFEMREVDDITRLDRNDIIKFTVFHPDKCEELCTPVFIPAWNKKAHLAAAGKEWVDCNAKGVSKWTALSYLIDRFDLLPDEVCCFGDNLNDIEMLQNAGISYAVSNARQEVIAAAKHTCAPYWENGVLSVLKSFL</sequence>
<evidence type="ECO:0000313" key="11">
    <source>
        <dbReference type="Proteomes" id="UP000261052"/>
    </source>
</evidence>
<dbReference type="InterPro" id="IPR000150">
    <property type="entry name" value="Cof"/>
</dbReference>
<dbReference type="CDD" id="cd07518">
    <property type="entry name" value="HAD_YbiV-Like"/>
    <property type="match status" value="1"/>
</dbReference>
<dbReference type="GO" id="GO:0016791">
    <property type="term" value="F:phosphatase activity"/>
    <property type="evidence" value="ECO:0007669"/>
    <property type="project" value="TreeGrafter"/>
</dbReference>
<reference evidence="10 11" key="3">
    <citation type="submission" date="2018-08" db="EMBL/GenBank/DDBJ databases">
        <title>A genome reference for cultivated species of the human gut microbiota.</title>
        <authorList>
            <person name="Zou Y."/>
            <person name="Xue W."/>
            <person name="Luo G."/>
        </authorList>
    </citation>
    <scope>NUCLEOTIDE SEQUENCE [LARGE SCALE GENOMIC DNA]</scope>
    <source>
        <strain evidence="7 12">AF36-2BH</strain>
        <strain evidence="6 13">AM30-13AC</strain>
        <strain evidence="5 14">AM42-17AT</strain>
        <strain evidence="4 11">TF11-15AC</strain>
        <strain evidence="3 10">TM10-3</strain>
    </source>
</reference>
<dbReference type="EMBL" id="QSJS01000006">
    <property type="protein sequence ID" value="RHD95578.1"/>
    <property type="molecule type" value="Genomic_DNA"/>
</dbReference>
<reference evidence="8 15" key="5">
    <citation type="submission" date="2019-09" db="EMBL/GenBank/DDBJ databases">
        <title>Strain-level analysis of Eubacterium rectale using genomes from metagenomes.</title>
        <authorList>
            <person name="Karcher N."/>
            <person name="Segata N."/>
        </authorList>
    </citation>
    <scope>NUCLEOTIDE SEQUENCE [LARGE SCALE GENOMIC DNA]</scope>
    <source>
        <strain evidence="8 15">T3WBe13</strain>
    </source>
</reference>
<evidence type="ECO:0000313" key="14">
    <source>
        <dbReference type="Proteomes" id="UP000286220"/>
    </source>
</evidence>
<dbReference type="Proteomes" id="UP000286220">
    <property type="component" value="Unassembled WGS sequence"/>
</dbReference>
<evidence type="ECO:0000313" key="8">
    <source>
        <dbReference type="EMBL" id="TYL60608.1"/>
    </source>
</evidence>
<dbReference type="GO" id="GO:0005829">
    <property type="term" value="C:cytosol"/>
    <property type="evidence" value="ECO:0007669"/>
    <property type="project" value="TreeGrafter"/>
</dbReference>
<dbReference type="Gene3D" id="3.30.1240.10">
    <property type="match status" value="1"/>
</dbReference>
<name>A0A0M6WFX8_9FIRM</name>
<evidence type="ECO:0000313" key="15">
    <source>
        <dbReference type="Proteomes" id="UP000324327"/>
    </source>
</evidence>
<gene>
    <name evidence="7" type="ORF">DW001_03395</name>
    <name evidence="6" type="ORF">DW775_06580</name>
    <name evidence="5" type="ORF">DW912_01175</name>
    <name evidence="4" type="ORF">DXD13_00630</name>
    <name evidence="3" type="ORF">DXD95_05050</name>
    <name evidence="8" type="ORF">FYL31_05685</name>
    <name evidence="2" type="ORF">LIZ82_13400</name>
    <name evidence="1" type="ORF">T1815_10721</name>
</gene>
<dbReference type="Pfam" id="PF08282">
    <property type="entry name" value="Hydrolase_3"/>
    <property type="match status" value="1"/>
</dbReference>
<keyword evidence="2" id="KW-0378">Hydrolase</keyword>
<dbReference type="EMBL" id="QSOB01000005">
    <property type="protein sequence ID" value="RGI69386.1"/>
    <property type="molecule type" value="Genomic_DNA"/>
</dbReference>
<evidence type="ECO:0000313" key="7">
    <source>
        <dbReference type="EMBL" id="RHL81993.1"/>
    </source>
</evidence>
<evidence type="ECO:0000313" key="12">
    <source>
        <dbReference type="Proteomes" id="UP000266698"/>
    </source>
</evidence>
<dbReference type="PANTHER" id="PTHR10000">
    <property type="entry name" value="PHOSPHOSERINE PHOSPHATASE"/>
    <property type="match status" value="1"/>
</dbReference>
<keyword evidence="9" id="KW-1185">Reference proteome</keyword>
<evidence type="ECO:0000313" key="9">
    <source>
        <dbReference type="Proteomes" id="UP000049472"/>
    </source>
</evidence>
<dbReference type="EMBL" id="QRPB01000003">
    <property type="protein sequence ID" value="RHL81993.1"/>
    <property type="molecule type" value="Genomic_DNA"/>
</dbReference>
<dbReference type="PANTHER" id="PTHR10000:SF53">
    <property type="entry name" value="5-AMINO-6-(5-PHOSPHO-D-RIBITYLAMINO)URACIL PHOSPHATASE YBJI-RELATED"/>
    <property type="match status" value="1"/>
</dbReference>
<protein>
    <submittedName>
        <fullName evidence="2">Cof-type HAD-IIB family hydrolase</fullName>
    </submittedName>
    <submittedName>
        <fullName evidence="3">HAD family hydrolase</fullName>
    </submittedName>
</protein>
<dbReference type="AlphaFoldDB" id="A0A0M6WFX8"/>
<dbReference type="Proteomes" id="UP000284835">
    <property type="component" value="Unassembled WGS sequence"/>
</dbReference>
<dbReference type="SFLD" id="SFLDS00003">
    <property type="entry name" value="Haloacid_Dehalogenase"/>
    <property type="match status" value="1"/>
</dbReference>
<dbReference type="Proteomes" id="UP001197741">
    <property type="component" value="Unassembled WGS sequence"/>
</dbReference>
<evidence type="ECO:0000313" key="10">
    <source>
        <dbReference type="Proteomes" id="UP000260642"/>
    </source>
</evidence>
<dbReference type="EMBL" id="JAJCJQ010000026">
    <property type="protein sequence ID" value="MCB6961873.1"/>
    <property type="molecule type" value="Genomic_DNA"/>
</dbReference>
<accession>A0A0M6WFX8</accession>
<dbReference type="Proteomes" id="UP000049472">
    <property type="component" value="Unassembled WGS sequence"/>
</dbReference>
<organism evidence="1 9">
    <name type="scientific">Agathobacter rectalis</name>
    <dbReference type="NCBI Taxonomy" id="39491"/>
    <lineage>
        <taxon>Bacteria</taxon>
        <taxon>Bacillati</taxon>
        <taxon>Bacillota</taxon>
        <taxon>Clostridia</taxon>
        <taxon>Lachnospirales</taxon>
        <taxon>Lachnospiraceae</taxon>
        <taxon>Agathobacter</taxon>
    </lineage>
</organism>